<accession>A0A926QKA5</accession>
<dbReference type="AlphaFoldDB" id="A0A926QKA5"/>
<dbReference type="SUPFAM" id="SSF58113">
    <property type="entry name" value="Apolipoprotein A-I"/>
    <property type="match status" value="1"/>
</dbReference>
<feature type="compositionally biased region" description="Polar residues" evidence="1">
    <location>
        <begin position="331"/>
        <end position="347"/>
    </location>
</feature>
<evidence type="ECO:0000256" key="1">
    <source>
        <dbReference type="SAM" id="MobiDB-lite"/>
    </source>
</evidence>
<proteinExistence type="predicted"/>
<gene>
    <name evidence="2" type="ORF">ICC18_14245</name>
</gene>
<feature type="region of interest" description="Disordered" evidence="1">
    <location>
        <begin position="330"/>
        <end position="351"/>
    </location>
</feature>
<protein>
    <submittedName>
        <fullName evidence="2">Apolipoprotein A1/A4/E family protein</fullName>
    </submittedName>
</protein>
<keyword evidence="3" id="KW-1185">Reference proteome</keyword>
<evidence type="ECO:0000313" key="2">
    <source>
        <dbReference type="EMBL" id="MBD0381282.1"/>
    </source>
</evidence>
<evidence type="ECO:0000313" key="3">
    <source>
        <dbReference type="Proteomes" id="UP000650466"/>
    </source>
</evidence>
<dbReference type="Proteomes" id="UP000650466">
    <property type="component" value="Unassembled WGS sequence"/>
</dbReference>
<name>A0A926QKA5_9BACL</name>
<dbReference type="RefSeq" id="WP_188175072.1">
    <property type="nucleotide sequence ID" value="NZ_JACVVD010000004.1"/>
</dbReference>
<sequence length="864" mass="93177">MPVVRNLLIRAGADFSGAKNSMQRFKKDMGDFKANVASSMKGVQAAVAAAAVGIGLVMAKGINGAVQEAIKFEAALGQVNRMMGANAKSFTDWANNNAAAFGLSRNEAIKFGATYSNLISNFAKDTKETAQYTETLLKTSAIVASARGEEIENVMDRIRSGMLGETDAIEDLGININQSMIKSTDAFKKFAGDKSWDKLTFQTQQQIIYFAILEQATKKYGDSLANNTATAQGQFITQLKDARLSLGQAFLPIYNAVLPALTQMATALANAANMVAHFMNALFGVKQQTQATAQQTKAVNGLGDAYEEAGDKASGALAGFDEVNTLAKSAGSGTTPNVSGTSASNAVNPGADEKSIVPDWLKSMSGTLEKVRSALSGVKEQAGKLWDTIKNLAPWDELFKKLTEIQLIKWAGGLRVDEGIIQSLNGVLQILKGIVTLDFSKILEGVKNLGEGLWKIITGVVQTLTGVDIEKALGDLKKSFADTWMKIKQDVEELFPGISKAVMDGWRELTNWEAWSDVKKKISQGWTDIQNGVGAAWQGIRDAIKKAWGKLFDGTEITWDELKVTLSTLWTDIETAVGPAWTKIRDGISKVWDGIKDGTSIVWNALTTTLSGVWEAIKTGAEQKWEEIKTTVNDKWKTFTDGSSIAWKSINNILSGAWGEIATMAGTKWEDIKQALKKKWDEFTDGKSIDWESIRTTVGKMWDNLKIDTAKVWGGIETTVKNSVNAVIELINKFVRAYNGIKITMPSVGGIGGGTIGVPQIPEIPKLAKGGLAFGPTLAMVGDNPGAAIDPEVVSPVSDLKSMLMDSIQSAVATAVMTAMQMNTGQQVTVNPNIYLDGTLLSRQSYQYNQAESKRIGGSMITVT</sequence>
<dbReference type="Gene3D" id="1.20.120.20">
    <property type="entry name" value="Apolipoprotein"/>
    <property type="match status" value="1"/>
</dbReference>
<dbReference type="EMBL" id="JACVVD010000004">
    <property type="protein sequence ID" value="MBD0381282.1"/>
    <property type="molecule type" value="Genomic_DNA"/>
</dbReference>
<reference evidence="2" key="1">
    <citation type="submission" date="2020-09" db="EMBL/GenBank/DDBJ databases">
        <title>Draft Genome Sequence of Paenibacillus sp. WST5.</title>
        <authorList>
            <person name="Bao Z."/>
        </authorList>
    </citation>
    <scope>NUCLEOTIDE SEQUENCE</scope>
    <source>
        <strain evidence="2">WST5</strain>
    </source>
</reference>
<organism evidence="2 3">
    <name type="scientific">Paenibacillus sedimenti</name>
    <dbReference type="NCBI Taxonomy" id="2770274"/>
    <lineage>
        <taxon>Bacteria</taxon>
        <taxon>Bacillati</taxon>
        <taxon>Bacillota</taxon>
        <taxon>Bacilli</taxon>
        <taxon>Bacillales</taxon>
        <taxon>Paenibacillaceae</taxon>
        <taxon>Paenibacillus</taxon>
    </lineage>
</organism>
<comment type="caution">
    <text evidence="2">The sequence shown here is derived from an EMBL/GenBank/DDBJ whole genome shotgun (WGS) entry which is preliminary data.</text>
</comment>